<protein>
    <recommendedName>
        <fullName evidence="2">Solute-binding protein family 5 domain-containing protein</fullName>
    </recommendedName>
</protein>
<dbReference type="Gene3D" id="3.40.190.10">
    <property type="entry name" value="Periplasmic binding protein-like II"/>
    <property type="match status" value="1"/>
</dbReference>
<evidence type="ECO:0000259" key="2">
    <source>
        <dbReference type="Pfam" id="PF00496"/>
    </source>
</evidence>
<sequence length="651" mass="70527">MRCGTRSIHGSCASAPRAPSPAAGRSWLVAPTRRSRTSAQPRAPTGAAPYGAPHLPLPLLNPEFTMPRTRPRTAVVPALAAVMLLCSCSAGSQGKEDEAAAKSGQRLTATLGTAKDSQGPAPAVEGARSGGTIRIANAGDYGHLDPQKIYAGESYSTSLLWGRQLTQYQVVDGKPRLVGDLATDTGQSSDGGRTWTYKLKDGIAWEDGEPITSEHVKYGIERTFAPGFELGPTYWPEWLTGSEDRTAAVAKYAGPEHGDLGAIETPDAKTIVFHFPQPQSDVPYMAAQSSSSPVRKDKDTGTGYDTRPFATGPYRITGHKQNQSLTLERNPHWKPETDPIRHQYADRFEFTFGKKILNTAQEVLNGRGDGPGTLSTKSEVPPELYAEARRDPKKKDLLVTGSQGAYTSDLYIKNSRVTDPEVRKAIHYLFPREQARQVLGGPRLGDFATTLSSPAVVGWKKYDLYPVAPAGDVEKAKEHLAKAKTKVDTLTYAYESDAPEKDRLAQVLVDAFAKAGIKLVTRPLEKAAFTNEVFRGPAPYDLWLSTNSVDWPTPSTLLPDSYHSKLDALANPIRYANPAVDKELERIAGIGDAQQKADALIALEETVMKDVPVVPFLYTAVTQFRGTNIGGAAIHPIYGSIAAADLYLKRS</sequence>
<dbReference type="PANTHER" id="PTHR30290:SF83">
    <property type="entry name" value="ABC TRANSPORTER SUBSTRATE-BINDING PROTEIN"/>
    <property type="match status" value="1"/>
</dbReference>
<dbReference type="GO" id="GO:0015833">
    <property type="term" value="P:peptide transport"/>
    <property type="evidence" value="ECO:0007669"/>
    <property type="project" value="TreeGrafter"/>
</dbReference>
<dbReference type="InterPro" id="IPR030678">
    <property type="entry name" value="Peptide/Ni-bd"/>
</dbReference>
<dbReference type="OrthoDB" id="5240629at2"/>
<accession>A0A9X7PGF5</accession>
<reference evidence="3 4" key="1">
    <citation type="submission" date="2018-03" db="EMBL/GenBank/DDBJ databases">
        <title>Chitinolytic properties of Streptosporangium nondiastaticum TBG75A20.</title>
        <authorList>
            <person name="Gayathri V."/>
            <person name="Shiburaj S."/>
        </authorList>
    </citation>
    <scope>NUCLEOTIDE SEQUENCE [LARGE SCALE GENOMIC DNA]</scope>
    <source>
        <strain evidence="3 4">TBG75A20</strain>
    </source>
</reference>
<feature type="region of interest" description="Disordered" evidence="1">
    <location>
        <begin position="1"/>
        <end position="54"/>
    </location>
</feature>
<dbReference type="PIRSF" id="PIRSF002741">
    <property type="entry name" value="MppA"/>
    <property type="match status" value="1"/>
</dbReference>
<gene>
    <name evidence="3" type="ORF">B7P34_20290</name>
</gene>
<dbReference type="GO" id="GO:1904680">
    <property type="term" value="F:peptide transmembrane transporter activity"/>
    <property type="evidence" value="ECO:0007669"/>
    <property type="project" value="TreeGrafter"/>
</dbReference>
<evidence type="ECO:0000256" key="1">
    <source>
        <dbReference type="SAM" id="MobiDB-lite"/>
    </source>
</evidence>
<dbReference type="InterPro" id="IPR000914">
    <property type="entry name" value="SBP_5_dom"/>
</dbReference>
<dbReference type="Gene3D" id="3.10.105.10">
    <property type="entry name" value="Dipeptide-binding Protein, Domain 3"/>
    <property type="match status" value="1"/>
</dbReference>
<keyword evidence="4" id="KW-1185">Reference proteome</keyword>
<evidence type="ECO:0000313" key="3">
    <source>
        <dbReference type="EMBL" id="PSJ26933.1"/>
    </source>
</evidence>
<comment type="caution">
    <text evidence="3">The sequence shown here is derived from an EMBL/GenBank/DDBJ whole genome shotgun (WGS) entry which is preliminary data.</text>
</comment>
<feature type="domain" description="Solute-binding protein family 5" evidence="2">
    <location>
        <begin position="177"/>
        <end position="564"/>
    </location>
</feature>
<organism evidence="3 4">
    <name type="scientific">Streptosporangium nondiastaticum</name>
    <dbReference type="NCBI Taxonomy" id="35764"/>
    <lineage>
        <taxon>Bacteria</taxon>
        <taxon>Bacillati</taxon>
        <taxon>Actinomycetota</taxon>
        <taxon>Actinomycetes</taxon>
        <taxon>Streptosporangiales</taxon>
        <taxon>Streptosporangiaceae</taxon>
        <taxon>Streptosporangium</taxon>
    </lineage>
</organism>
<dbReference type="CDD" id="cd08506">
    <property type="entry name" value="PBP2_clavulanate_OppA2"/>
    <property type="match status" value="1"/>
</dbReference>
<feature type="compositionally biased region" description="Low complexity" evidence="1">
    <location>
        <begin position="10"/>
        <end position="26"/>
    </location>
</feature>
<dbReference type="EMBL" id="PXWG01000056">
    <property type="protein sequence ID" value="PSJ26933.1"/>
    <property type="molecule type" value="Genomic_DNA"/>
</dbReference>
<dbReference type="GO" id="GO:0042597">
    <property type="term" value="C:periplasmic space"/>
    <property type="evidence" value="ECO:0007669"/>
    <property type="project" value="UniProtKB-ARBA"/>
</dbReference>
<name>A0A9X7PGF5_9ACTN</name>
<dbReference type="InterPro" id="IPR039424">
    <property type="entry name" value="SBP_5"/>
</dbReference>
<dbReference type="SUPFAM" id="SSF53850">
    <property type="entry name" value="Periplasmic binding protein-like II"/>
    <property type="match status" value="1"/>
</dbReference>
<dbReference type="PANTHER" id="PTHR30290">
    <property type="entry name" value="PERIPLASMIC BINDING COMPONENT OF ABC TRANSPORTER"/>
    <property type="match status" value="1"/>
</dbReference>
<proteinExistence type="predicted"/>
<dbReference type="AlphaFoldDB" id="A0A9X7PGF5"/>
<dbReference type="GO" id="GO:0043190">
    <property type="term" value="C:ATP-binding cassette (ABC) transporter complex"/>
    <property type="evidence" value="ECO:0007669"/>
    <property type="project" value="InterPro"/>
</dbReference>
<feature type="region of interest" description="Disordered" evidence="1">
    <location>
        <begin position="284"/>
        <end position="316"/>
    </location>
</feature>
<dbReference type="Proteomes" id="UP000242427">
    <property type="component" value="Unassembled WGS sequence"/>
</dbReference>
<evidence type="ECO:0000313" key="4">
    <source>
        <dbReference type="Proteomes" id="UP000242427"/>
    </source>
</evidence>
<dbReference type="Pfam" id="PF00496">
    <property type="entry name" value="SBP_bac_5"/>
    <property type="match status" value="1"/>
</dbReference>